<evidence type="ECO:0000256" key="1">
    <source>
        <dbReference type="SAM" id="MobiDB-lite"/>
    </source>
</evidence>
<comment type="caution">
    <text evidence="2">The sequence shown here is derived from an EMBL/GenBank/DDBJ whole genome shotgun (WGS) entry which is preliminary data.</text>
</comment>
<evidence type="ECO:0000313" key="2">
    <source>
        <dbReference type="EMBL" id="KAK7259597.1"/>
    </source>
</evidence>
<name>A0AAN9HZ34_CROPI</name>
<reference evidence="2 3" key="1">
    <citation type="submission" date="2024-01" db="EMBL/GenBank/DDBJ databases">
        <title>The genomes of 5 underutilized Papilionoideae crops provide insights into root nodulation and disease resistanc.</title>
        <authorList>
            <person name="Yuan L."/>
        </authorList>
    </citation>
    <scope>NUCLEOTIDE SEQUENCE [LARGE SCALE GENOMIC DNA]</scope>
    <source>
        <strain evidence="2">ZHUSHIDOU_FW_LH</strain>
        <tissue evidence="2">Leaf</tissue>
    </source>
</reference>
<dbReference type="AlphaFoldDB" id="A0AAN9HZ34"/>
<dbReference type="EMBL" id="JAYWIO010000005">
    <property type="protein sequence ID" value="KAK7259597.1"/>
    <property type="molecule type" value="Genomic_DNA"/>
</dbReference>
<protein>
    <submittedName>
        <fullName evidence="2">Uncharacterized protein</fullName>
    </submittedName>
</protein>
<feature type="region of interest" description="Disordered" evidence="1">
    <location>
        <begin position="1"/>
        <end position="39"/>
    </location>
</feature>
<organism evidence="2 3">
    <name type="scientific">Crotalaria pallida</name>
    <name type="common">Smooth rattlebox</name>
    <name type="synonym">Crotalaria striata</name>
    <dbReference type="NCBI Taxonomy" id="3830"/>
    <lineage>
        <taxon>Eukaryota</taxon>
        <taxon>Viridiplantae</taxon>
        <taxon>Streptophyta</taxon>
        <taxon>Embryophyta</taxon>
        <taxon>Tracheophyta</taxon>
        <taxon>Spermatophyta</taxon>
        <taxon>Magnoliopsida</taxon>
        <taxon>eudicotyledons</taxon>
        <taxon>Gunneridae</taxon>
        <taxon>Pentapetalae</taxon>
        <taxon>rosids</taxon>
        <taxon>fabids</taxon>
        <taxon>Fabales</taxon>
        <taxon>Fabaceae</taxon>
        <taxon>Papilionoideae</taxon>
        <taxon>50 kb inversion clade</taxon>
        <taxon>genistoids sensu lato</taxon>
        <taxon>core genistoids</taxon>
        <taxon>Crotalarieae</taxon>
        <taxon>Crotalaria</taxon>
    </lineage>
</organism>
<sequence length="115" mass="12846">MTDVHPCDDARNDRGRRMESVHAQLAGGGGGEGKNRKRRSSPVLWASAMLFLLENVNGELVLDLRSSTWSKIEAKAGVDSTIENPRDSQEEYLEKVEFSFGNRSIPYGPVRLKKK</sequence>
<keyword evidence="3" id="KW-1185">Reference proteome</keyword>
<proteinExistence type="predicted"/>
<dbReference type="Proteomes" id="UP001372338">
    <property type="component" value="Unassembled WGS sequence"/>
</dbReference>
<gene>
    <name evidence="2" type="ORF">RIF29_25206</name>
</gene>
<feature type="compositionally biased region" description="Basic and acidic residues" evidence="1">
    <location>
        <begin position="1"/>
        <end position="20"/>
    </location>
</feature>
<evidence type="ECO:0000313" key="3">
    <source>
        <dbReference type="Proteomes" id="UP001372338"/>
    </source>
</evidence>
<accession>A0AAN9HZ34</accession>